<evidence type="ECO:0000313" key="2">
    <source>
        <dbReference type="Proteomes" id="UP000828048"/>
    </source>
</evidence>
<reference evidence="1 2" key="1">
    <citation type="journal article" date="2021" name="Hortic Res">
        <title>High-quality reference genome and annotation aids understanding of berry development for evergreen blueberry (Vaccinium darrowii).</title>
        <authorList>
            <person name="Yu J."/>
            <person name="Hulse-Kemp A.M."/>
            <person name="Babiker E."/>
            <person name="Staton M."/>
        </authorList>
    </citation>
    <scope>NUCLEOTIDE SEQUENCE [LARGE SCALE GENOMIC DNA]</scope>
    <source>
        <strain evidence="2">cv. NJ 8807/NJ 8810</strain>
        <tissue evidence="1">Young leaf</tissue>
    </source>
</reference>
<keyword evidence="2" id="KW-1185">Reference proteome</keyword>
<proteinExistence type="predicted"/>
<evidence type="ECO:0000313" key="1">
    <source>
        <dbReference type="EMBL" id="KAH7854730.1"/>
    </source>
</evidence>
<sequence length="641" mass="72469">MHPSTYLFSLAVENKAEEKDLSYYLPLYKAIITEDWEIAKRFFELDPSALTAKIARQLNTALHVAATGSSIHFMGNLVELMTPKELAQPNLDGCTAFHRVAGIGDVEIAKLLYKKNHDLPNMWNHAEQLPLHYAAMFGHKHMVLYLLQITNKDIESKPFEGHSGSRLMSSLITSGLYDVALLVLQRHPNLAVSDPSPLNEIAQLPSAFPSGTHFDFLQRFIYKNVPLKSEIPLNVYDGGDVESPAECPQGSANVRRWFPWFQGSYFISGLWKVVNFIKQNPLKLLLIPSVVPQIKHIQETRLMHHQMLELLRFFCREIIKLNNNEAMSILVPPFLTAARFGIHEVVEEILVAFPDVIHNADEEGNTILHLAVINRHENVYNLIYQMRYDSKQLLSILTAHGNNSMLHLAGELAPKHRLNLVFGAALQMQREMQWYKEVEKFVPPSHKELKNKEGKTPGMVFTKAHSALAREGEQWLKDSAGSCIVAATLIATVVFAAAITVPGDYDEHGIPNYSNDPFFIVFAISDAFSLFSSLTSLLMFLSIFTSRYMEFDFLNQLPMRMTIGLITLSLSITTLMIAFSTTLYLIFLQSSKKLWVLIPVATMAFSPVVIFVSSQYPLLVDMIKSTFWLGIFRKQGDRILA</sequence>
<organism evidence="1 2">
    <name type="scientific">Vaccinium darrowii</name>
    <dbReference type="NCBI Taxonomy" id="229202"/>
    <lineage>
        <taxon>Eukaryota</taxon>
        <taxon>Viridiplantae</taxon>
        <taxon>Streptophyta</taxon>
        <taxon>Embryophyta</taxon>
        <taxon>Tracheophyta</taxon>
        <taxon>Spermatophyta</taxon>
        <taxon>Magnoliopsida</taxon>
        <taxon>eudicotyledons</taxon>
        <taxon>Gunneridae</taxon>
        <taxon>Pentapetalae</taxon>
        <taxon>asterids</taxon>
        <taxon>Ericales</taxon>
        <taxon>Ericaceae</taxon>
        <taxon>Vaccinioideae</taxon>
        <taxon>Vaccinieae</taxon>
        <taxon>Vaccinium</taxon>
    </lineage>
</organism>
<dbReference type="Proteomes" id="UP000828048">
    <property type="component" value="Chromosome 11"/>
</dbReference>
<accession>A0ACB7YPG5</accession>
<gene>
    <name evidence="1" type="ORF">Vadar_017197</name>
</gene>
<dbReference type="EMBL" id="CM037161">
    <property type="protein sequence ID" value="KAH7854730.1"/>
    <property type="molecule type" value="Genomic_DNA"/>
</dbReference>
<comment type="caution">
    <text evidence="1">The sequence shown here is derived from an EMBL/GenBank/DDBJ whole genome shotgun (WGS) entry which is preliminary data.</text>
</comment>
<name>A0ACB7YPG5_9ERIC</name>
<protein>
    <submittedName>
        <fullName evidence="1">Uncharacterized protein</fullName>
    </submittedName>
</protein>